<feature type="transmembrane region" description="Helical" evidence="9">
    <location>
        <begin position="153"/>
        <end position="179"/>
    </location>
</feature>
<evidence type="ECO:0000256" key="8">
    <source>
        <dbReference type="ARBA" id="ARBA00023224"/>
    </source>
</evidence>
<keyword evidence="3 9" id="KW-0812">Transmembrane</keyword>
<organism evidence="11 12">
    <name type="scientific">Periplaneta americana</name>
    <name type="common">American cockroach</name>
    <name type="synonym">Blatta americana</name>
    <dbReference type="NCBI Taxonomy" id="6978"/>
    <lineage>
        <taxon>Eukaryota</taxon>
        <taxon>Metazoa</taxon>
        <taxon>Ecdysozoa</taxon>
        <taxon>Arthropoda</taxon>
        <taxon>Hexapoda</taxon>
        <taxon>Insecta</taxon>
        <taxon>Pterygota</taxon>
        <taxon>Neoptera</taxon>
        <taxon>Polyneoptera</taxon>
        <taxon>Dictyoptera</taxon>
        <taxon>Blattodea</taxon>
        <taxon>Blattoidea</taxon>
        <taxon>Blattidae</taxon>
        <taxon>Blattinae</taxon>
        <taxon>Periplaneta</taxon>
    </lineage>
</organism>
<dbReference type="EMBL" id="JAJSOF020000005">
    <property type="protein sequence ID" value="KAJ4447827.1"/>
    <property type="molecule type" value="Genomic_DNA"/>
</dbReference>
<evidence type="ECO:0000256" key="4">
    <source>
        <dbReference type="ARBA" id="ARBA00022989"/>
    </source>
</evidence>
<keyword evidence="4 9" id="KW-1133">Transmembrane helix</keyword>
<keyword evidence="5" id="KW-0297">G-protein coupled receptor</keyword>
<name>A0ABQ8TQ23_PERAM</name>
<evidence type="ECO:0000256" key="6">
    <source>
        <dbReference type="ARBA" id="ARBA00023136"/>
    </source>
</evidence>
<feature type="domain" description="G-protein coupled receptors family 1 profile" evidence="10">
    <location>
        <begin position="7"/>
        <end position="263"/>
    </location>
</feature>
<accession>A0ABQ8TQ23</accession>
<dbReference type="PRINTS" id="PR00237">
    <property type="entry name" value="GPCRRHODOPSN"/>
</dbReference>
<keyword evidence="8" id="KW-0807">Transducer</keyword>
<dbReference type="PROSITE" id="PS50262">
    <property type="entry name" value="G_PROTEIN_RECEP_F1_2"/>
    <property type="match status" value="1"/>
</dbReference>
<dbReference type="Pfam" id="PF00001">
    <property type="entry name" value="7tm_1"/>
    <property type="match status" value="1"/>
</dbReference>
<comment type="similarity">
    <text evidence="2">Belongs to the G-protein coupled receptor 1 family.</text>
</comment>
<gene>
    <name evidence="11" type="ORF">ANN_09835</name>
</gene>
<feature type="transmembrane region" description="Helical" evidence="9">
    <location>
        <begin position="72"/>
        <end position="91"/>
    </location>
</feature>
<keyword evidence="12" id="KW-1185">Reference proteome</keyword>
<dbReference type="SUPFAM" id="SSF81321">
    <property type="entry name" value="Family A G protein-coupled receptor-like"/>
    <property type="match status" value="1"/>
</dbReference>
<comment type="subcellular location">
    <subcellularLocation>
        <location evidence="1">Membrane</location>
        <topology evidence="1">Multi-pass membrane protein</topology>
    </subcellularLocation>
</comment>
<evidence type="ECO:0000256" key="3">
    <source>
        <dbReference type="ARBA" id="ARBA00022692"/>
    </source>
</evidence>
<evidence type="ECO:0000313" key="12">
    <source>
        <dbReference type="Proteomes" id="UP001148838"/>
    </source>
</evidence>
<dbReference type="CDD" id="cd00637">
    <property type="entry name" value="7tm_classA_rhodopsin-like"/>
    <property type="match status" value="1"/>
</dbReference>
<proteinExistence type="inferred from homology"/>
<dbReference type="InterPro" id="IPR000276">
    <property type="entry name" value="GPCR_Rhodpsn"/>
</dbReference>
<dbReference type="InterPro" id="IPR017452">
    <property type="entry name" value="GPCR_Rhodpsn_7TM"/>
</dbReference>
<keyword evidence="7" id="KW-0675">Receptor</keyword>
<evidence type="ECO:0000256" key="5">
    <source>
        <dbReference type="ARBA" id="ARBA00023040"/>
    </source>
</evidence>
<feature type="transmembrane region" description="Helical" evidence="9">
    <location>
        <begin position="27"/>
        <end position="52"/>
    </location>
</feature>
<feature type="transmembrane region" description="Helical" evidence="9">
    <location>
        <begin position="240"/>
        <end position="266"/>
    </location>
</feature>
<reference evidence="11 12" key="1">
    <citation type="journal article" date="2022" name="Allergy">
        <title>Genome assembly and annotation of Periplaneta americana reveal a comprehensive cockroach allergen profile.</title>
        <authorList>
            <person name="Wang L."/>
            <person name="Xiong Q."/>
            <person name="Saelim N."/>
            <person name="Wang L."/>
            <person name="Nong W."/>
            <person name="Wan A.T."/>
            <person name="Shi M."/>
            <person name="Liu X."/>
            <person name="Cao Q."/>
            <person name="Hui J.H.L."/>
            <person name="Sookrung N."/>
            <person name="Leung T.F."/>
            <person name="Tungtrongchitr A."/>
            <person name="Tsui S.K.W."/>
        </authorList>
    </citation>
    <scope>NUCLEOTIDE SEQUENCE [LARGE SCALE GENOMIC DNA]</scope>
    <source>
        <strain evidence="11">PWHHKU_190912</strain>
    </source>
</reference>
<evidence type="ECO:0000256" key="1">
    <source>
        <dbReference type="ARBA" id="ARBA00004141"/>
    </source>
</evidence>
<keyword evidence="6 9" id="KW-0472">Membrane</keyword>
<comment type="caution">
    <text evidence="11">The sequence shown here is derived from an EMBL/GenBank/DDBJ whole genome shotgun (WGS) entry which is preliminary data.</text>
</comment>
<dbReference type="PANTHER" id="PTHR45695">
    <property type="entry name" value="LEUCOKININ RECEPTOR-RELATED"/>
    <property type="match status" value="1"/>
</dbReference>
<evidence type="ECO:0000313" key="11">
    <source>
        <dbReference type="EMBL" id="KAJ4447827.1"/>
    </source>
</evidence>
<feature type="transmembrane region" description="Helical" evidence="9">
    <location>
        <begin position="111"/>
        <end position="133"/>
    </location>
</feature>
<protein>
    <recommendedName>
        <fullName evidence="10">G-protein coupled receptors family 1 profile domain-containing protein</fullName>
    </recommendedName>
</protein>
<dbReference type="Gene3D" id="1.20.1070.10">
    <property type="entry name" value="Rhodopsin 7-helix transmembrane proteins"/>
    <property type="match status" value="1"/>
</dbReference>
<evidence type="ECO:0000259" key="10">
    <source>
        <dbReference type="PROSITE" id="PS50262"/>
    </source>
</evidence>
<dbReference type="PANTHER" id="PTHR45695:SF26">
    <property type="entry name" value="NEUROPEPTIDE CCHAMIDE-1 RECEPTOR"/>
    <property type="match status" value="1"/>
</dbReference>
<sequence>MTFGLVSNGSLIFIFIKNKELWKLANIMIFNLIVTDMLNLMITAPLLCIFHYPHNNPGNITGCRIHTLFRQFATSLSAISLVALSIQRFVITVPSIEIRLSVSSHYCSPKIFNTLYVVIVWIISLLVSLPLITIQDVYFYLCGCSNELQPTKILLLIYFLFYCIVLPSVMIIFSVLTARRLRRSVKEMPCELRPETHQKFRLRSATIVTTLAVLFVVSHLPFWSWSVTSYWLDADRTTDLVIISECVTKYFLFLDSCFNPVALYIASNKFRLFFKQYFCCKAGPENDNQSVMTFSTSLARQLSTSEV</sequence>
<evidence type="ECO:0000256" key="2">
    <source>
        <dbReference type="ARBA" id="ARBA00010663"/>
    </source>
</evidence>
<evidence type="ECO:0000256" key="9">
    <source>
        <dbReference type="SAM" id="Phobius"/>
    </source>
</evidence>
<feature type="transmembrane region" description="Helical" evidence="9">
    <location>
        <begin position="200"/>
        <end position="220"/>
    </location>
</feature>
<dbReference type="Proteomes" id="UP001148838">
    <property type="component" value="Unassembled WGS sequence"/>
</dbReference>
<evidence type="ECO:0000256" key="7">
    <source>
        <dbReference type="ARBA" id="ARBA00023170"/>
    </source>
</evidence>